<dbReference type="InterPro" id="IPR003284">
    <property type="entry name" value="Sal_SpvB"/>
</dbReference>
<dbReference type="AlphaFoldDB" id="A0A1Z4BMY5"/>
<gene>
    <name evidence="5" type="ORF">CBG49_05705</name>
</gene>
<name>A0A1Z4BMY5_9FLAO</name>
<comment type="subcellular location">
    <subcellularLocation>
        <location evidence="1">Secreted</location>
    </subcellularLocation>
</comment>
<evidence type="ECO:0000256" key="4">
    <source>
        <dbReference type="SAM" id="SignalP"/>
    </source>
</evidence>
<dbReference type="Proteomes" id="UP000197007">
    <property type="component" value="Chromosome"/>
</dbReference>
<dbReference type="Pfam" id="PF03534">
    <property type="entry name" value="SpvB"/>
    <property type="match status" value="1"/>
</dbReference>
<feature type="chain" id="PRO_5012125156" description="Sugar-binding protein" evidence="4">
    <location>
        <begin position="19"/>
        <end position="365"/>
    </location>
</feature>
<protein>
    <recommendedName>
        <fullName evidence="7">Sugar-binding protein</fullName>
    </recommendedName>
</protein>
<evidence type="ECO:0000256" key="3">
    <source>
        <dbReference type="ARBA" id="ARBA00023026"/>
    </source>
</evidence>
<dbReference type="RefSeq" id="WP_088593733.1">
    <property type="nucleotide sequence ID" value="NZ_CP022022.1"/>
</dbReference>
<sequence>MKHILYILLSLSSLTVTAQELPYKLIKKTSFHRDEPTPSTLTELPTIGVATARGASESDLGITPSNLDVSATGAAVYTIPIAVPAGINGVQPNLALTYNSQAGNGIAGYGWNITGISKITRIGSTLYHNGQLTGVNLTETDQFALDGQRLLLKEGTHGADGAVYETENFSNVKVIARGAFGNNIFGPSYFEVLYPDGSKAYYGKNNGRRAYEYSISSWENAQGVSIQYTYKTSDGHHIPLVENITYGAKGEAMGNCTVHFEYNNRSRSETFYIGGIEFNSLYKLSAISVSTNGKEYRKYDLSYNANSLGYDRLVSVQESVEGEKRAPIGLQYLNFSDKLSKSTAKASTGFINVSLTNSAIVHSTS</sequence>
<keyword evidence="6" id="KW-1185">Reference proteome</keyword>
<keyword evidence="4" id="KW-0732">Signal</keyword>
<evidence type="ECO:0000313" key="5">
    <source>
        <dbReference type="EMBL" id="ASF42603.1"/>
    </source>
</evidence>
<evidence type="ECO:0000256" key="2">
    <source>
        <dbReference type="ARBA" id="ARBA00022525"/>
    </source>
</evidence>
<dbReference type="GO" id="GO:0005737">
    <property type="term" value="C:cytoplasm"/>
    <property type="evidence" value="ECO:0007669"/>
    <property type="project" value="InterPro"/>
</dbReference>
<evidence type="ECO:0008006" key="7">
    <source>
        <dbReference type="Google" id="ProtNLM"/>
    </source>
</evidence>
<evidence type="ECO:0000313" key="6">
    <source>
        <dbReference type="Proteomes" id="UP000197007"/>
    </source>
</evidence>
<keyword evidence="3" id="KW-0843">Virulence</keyword>
<dbReference type="GO" id="GO:0005576">
    <property type="term" value="C:extracellular region"/>
    <property type="evidence" value="ECO:0007669"/>
    <property type="project" value="UniProtKB-SubCell"/>
</dbReference>
<keyword evidence="2" id="KW-0964">Secreted</keyword>
<organism evidence="5 6">
    <name type="scientific">Capnocytophaga endodontalis</name>
    <dbReference type="NCBI Taxonomy" id="2708117"/>
    <lineage>
        <taxon>Bacteria</taxon>
        <taxon>Pseudomonadati</taxon>
        <taxon>Bacteroidota</taxon>
        <taxon>Flavobacteriia</taxon>
        <taxon>Flavobacteriales</taxon>
        <taxon>Flavobacteriaceae</taxon>
        <taxon>Capnocytophaga</taxon>
    </lineage>
</organism>
<proteinExistence type="predicted"/>
<dbReference type="EMBL" id="CP022022">
    <property type="protein sequence ID" value="ASF42603.1"/>
    <property type="molecule type" value="Genomic_DNA"/>
</dbReference>
<dbReference type="KEGG" id="capn:CBG49_05705"/>
<evidence type="ECO:0000256" key="1">
    <source>
        <dbReference type="ARBA" id="ARBA00004613"/>
    </source>
</evidence>
<accession>A0A1Z4BMY5</accession>
<feature type="signal peptide" evidence="4">
    <location>
        <begin position="1"/>
        <end position="18"/>
    </location>
</feature>
<reference evidence="6" key="1">
    <citation type="submission" date="2017-06" db="EMBL/GenBank/DDBJ databases">
        <title>Complete genome sequence of Capnocytophaga sp. KCOM 1579 (=ChDC OS43) isolated from a human refractory periapical abscess lesion.</title>
        <authorList>
            <person name="Kook J.-K."/>
            <person name="Park S.-N."/>
            <person name="Lim Y.K."/>
            <person name="Roh H."/>
        </authorList>
    </citation>
    <scope>NUCLEOTIDE SEQUENCE [LARGE SCALE GENOMIC DNA]</scope>
    <source>
        <strain evidence="6">ChDC OS43</strain>
    </source>
</reference>